<feature type="compositionally biased region" description="Low complexity" evidence="6">
    <location>
        <begin position="932"/>
        <end position="953"/>
    </location>
</feature>
<dbReference type="Pfam" id="PF00172">
    <property type="entry name" value="Zn_clus"/>
    <property type="match status" value="1"/>
</dbReference>
<keyword evidence="3" id="KW-0805">Transcription regulation</keyword>
<comment type="subcellular location">
    <subcellularLocation>
        <location evidence="1">Nucleus</location>
    </subcellularLocation>
</comment>
<keyword evidence="9" id="KW-1185">Reference proteome</keyword>
<feature type="compositionally biased region" description="Low complexity" evidence="6">
    <location>
        <begin position="794"/>
        <end position="818"/>
    </location>
</feature>
<dbReference type="SUPFAM" id="SSF57701">
    <property type="entry name" value="Zn2/Cys6 DNA-binding domain"/>
    <property type="match status" value="1"/>
</dbReference>
<dbReference type="GO" id="GO:0000981">
    <property type="term" value="F:DNA-binding transcription factor activity, RNA polymerase II-specific"/>
    <property type="evidence" value="ECO:0007669"/>
    <property type="project" value="InterPro"/>
</dbReference>
<accession>A0A8H7QFQ4</accession>
<organism evidence="8 9">
    <name type="scientific">Mucor plumbeus</name>
    <dbReference type="NCBI Taxonomy" id="97098"/>
    <lineage>
        <taxon>Eukaryota</taxon>
        <taxon>Fungi</taxon>
        <taxon>Fungi incertae sedis</taxon>
        <taxon>Mucoromycota</taxon>
        <taxon>Mucoromycotina</taxon>
        <taxon>Mucoromycetes</taxon>
        <taxon>Mucorales</taxon>
        <taxon>Mucorineae</taxon>
        <taxon>Mucoraceae</taxon>
        <taxon>Mucor</taxon>
    </lineage>
</organism>
<dbReference type="GO" id="GO:0003677">
    <property type="term" value="F:DNA binding"/>
    <property type="evidence" value="ECO:0007669"/>
    <property type="project" value="InterPro"/>
</dbReference>
<dbReference type="EMBL" id="JAEPRC010000769">
    <property type="protein sequence ID" value="KAG2191969.1"/>
    <property type="molecule type" value="Genomic_DNA"/>
</dbReference>
<dbReference type="Pfam" id="PF01135">
    <property type="entry name" value="PCMT"/>
    <property type="match status" value="1"/>
</dbReference>
<dbReference type="Proteomes" id="UP000650833">
    <property type="component" value="Unassembled WGS sequence"/>
</dbReference>
<evidence type="ECO:0000313" key="9">
    <source>
        <dbReference type="Proteomes" id="UP000650833"/>
    </source>
</evidence>
<gene>
    <name evidence="8" type="ORF">INT46_007256</name>
</gene>
<dbReference type="AlphaFoldDB" id="A0A8H7QFQ4"/>
<evidence type="ECO:0000256" key="4">
    <source>
        <dbReference type="ARBA" id="ARBA00023163"/>
    </source>
</evidence>
<keyword evidence="2" id="KW-0479">Metal-binding</keyword>
<evidence type="ECO:0000259" key="7">
    <source>
        <dbReference type="SMART" id="SM00906"/>
    </source>
</evidence>
<feature type="compositionally biased region" description="Polar residues" evidence="6">
    <location>
        <begin position="280"/>
        <end position="290"/>
    </location>
</feature>
<name>A0A8H7QFQ4_9FUNG</name>
<dbReference type="Gene3D" id="4.10.240.10">
    <property type="entry name" value="Zn(2)-C6 fungal-type DNA-binding domain"/>
    <property type="match status" value="1"/>
</dbReference>
<protein>
    <recommendedName>
        <fullName evidence="7">Xylanolytic transcriptional activator regulatory domain-containing protein</fullName>
    </recommendedName>
</protein>
<feature type="compositionally biased region" description="Polar residues" evidence="6">
    <location>
        <begin position="259"/>
        <end position="273"/>
    </location>
</feature>
<keyword evidence="5" id="KW-0539">Nucleus</keyword>
<dbReference type="CDD" id="cd00067">
    <property type="entry name" value="GAL4"/>
    <property type="match status" value="1"/>
</dbReference>
<dbReference type="GO" id="GO:0005634">
    <property type="term" value="C:nucleus"/>
    <property type="evidence" value="ECO:0007669"/>
    <property type="project" value="UniProtKB-SubCell"/>
</dbReference>
<dbReference type="PANTHER" id="PTHR47338:SF5">
    <property type="entry name" value="ZN(II)2CYS6 TRANSCRIPTION FACTOR (EUROFUNG)"/>
    <property type="match status" value="1"/>
</dbReference>
<evidence type="ECO:0000256" key="3">
    <source>
        <dbReference type="ARBA" id="ARBA00023015"/>
    </source>
</evidence>
<feature type="region of interest" description="Disordered" evidence="6">
    <location>
        <begin position="926"/>
        <end position="980"/>
    </location>
</feature>
<dbReference type="GO" id="GO:0006351">
    <property type="term" value="P:DNA-templated transcription"/>
    <property type="evidence" value="ECO:0007669"/>
    <property type="project" value="InterPro"/>
</dbReference>
<feature type="domain" description="Xylanolytic transcriptional activator regulatory" evidence="7">
    <location>
        <begin position="416"/>
        <end position="497"/>
    </location>
</feature>
<evidence type="ECO:0000256" key="1">
    <source>
        <dbReference type="ARBA" id="ARBA00004123"/>
    </source>
</evidence>
<feature type="compositionally biased region" description="Polar residues" evidence="6">
    <location>
        <begin position="967"/>
        <end position="980"/>
    </location>
</feature>
<dbReference type="GO" id="GO:0008270">
    <property type="term" value="F:zinc ion binding"/>
    <property type="evidence" value="ECO:0007669"/>
    <property type="project" value="InterPro"/>
</dbReference>
<dbReference type="InterPro" id="IPR036864">
    <property type="entry name" value="Zn2-C6_fun-type_DNA-bd_sf"/>
</dbReference>
<dbReference type="Pfam" id="PF04082">
    <property type="entry name" value="Fungal_trans"/>
    <property type="match status" value="1"/>
</dbReference>
<dbReference type="PANTHER" id="PTHR47338">
    <property type="entry name" value="ZN(II)2CYS6 TRANSCRIPTION FACTOR (EUROFUNG)-RELATED"/>
    <property type="match status" value="1"/>
</dbReference>
<evidence type="ECO:0000256" key="2">
    <source>
        <dbReference type="ARBA" id="ARBA00022723"/>
    </source>
</evidence>
<feature type="region of interest" description="Disordered" evidence="6">
    <location>
        <begin position="253"/>
        <end position="290"/>
    </location>
</feature>
<dbReference type="InterPro" id="IPR050815">
    <property type="entry name" value="TF_fung"/>
</dbReference>
<dbReference type="Gene3D" id="3.40.50.150">
    <property type="entry name" value="Vaccinia Virus protein VP39"/>
    <property type="match status" value="1"/>
</dbReference>
<keyword evidence="4" id="KW-0804">Transcription</keyword>
<dbReference type="InterPro" id="IPR007219">
    <property type="entry name" value="XnlR_reg_dom"/>
</dbReference>
<dbReference type="InterPro" id="IPR029063">
    <property type="entry name" value="SAM-dependent_MTases_sf"/>
</dbReference>
<feature type="compositionally biased region" description="Low complexity" evidence="6">
    <location>
        <begin position="764"/>
        <end position="786"/>
    </location>
</feature>
<dbReference type="OrthoDB" id="2123952at2759"/>
<comment type="caution">
    <text evidence="8">The sequence shown here is derived from an EMBL/GenBank/DDBJ whole genome shotgun (WGS) entry which is preliminary data.</text>
</comment>
<sequence length="980" mass="110293">MAWACSAKNNEALVQNLFQASIITKERVVQAMKSMDRNDFCPRYPYDDSPQSIGYGATISAPHMHGYALDKLEAFLQPGMKGSGSGYLTGCMASMVGFSGKAVGVEHIHELVDSSIKNLQKSHSDYNQVEFVEGDGRIGYEKEAPFRHVGAAAPVTPQVLLSQLKSPGRLFIPVGKQGEDQWIIIYDKDEHGNVTENKWLGVKIKCDENRPDCSQCQEANVLCEYTEPKKRGPRKGYVQLLEERLAQMERKLMGPGVPNYNNTSSNNISQNPHVSDEENQSLSSASNRTHSPIHLYENPVEHTSDLPPLDIVNHLVDLFFKYVNSVFPFIHRHVLKRSIQDGSISRPLLYSVLAISARFSENPSIRTFPPYLAGERFAEKALFLVDADTLQPNLENIQFWGIMSCLEYGRASGSKSWIYGGLAVRFCQELGYYKEDAMSVPIVAEDGSIDTVAMALRRRVFWSCFCIDKLSSAGTHRPQCIDRSDCDANPPNISECLLLRDPMFHRNVDGKTIHDDSLMNIAKHYMRCVETYGEVNKFMNRAKSTSAAINWPPIAEFRNLDAQLRSWKDGLPEIFYFNQKNLEHHRQFASYNYVNIWLSSHAVWCSSMMILHRVSLAFSDVKSTDIIEKDLYRRIQSSIDTCRMCVDDAMGIFEAIKDLCGFNTLPYIGYSAYVFATVLMTSTFSGTSESCKKSSKALKMLYDLIDGLRPYWPMCERLANATKELLTVHQKLYEQDINAPPHNSYQPFDSTKTQDIKMNYDNRSPIISRSPSSHSSSSVTMSPIPINNTNQPPLSSLLGTTTTSSESSIIPPYQQQQQHLHDSFKNANNSHYLVPSTPPSSTISNSEQQQQQRYANQQRQQAQDQSSALAFNWNRGNEIDFNSLEFLYDTGLFGQVVFDVNSNSNTVPPSIGYPTQQSIYQPILSSQPYIPQPTSSSQINSPTTSSATPNASAFRPMITQQHQQQQNSPSTYNPSKSLWN</sequence>
<evidence type="ECO:0000256" key="5">
    <source>
        <dbReference type="ARBA" id="ARBA00023242"/>
    </source>
</evidence>
<reference evidence="8" key="1">
    <citation type="submission" date="2020-12" db="EMBL/GenBank/DDBJ databases">
        <title>Metabolic potential, ecology and presence of endohyphal bacteria is reflected in genomic diversity of Mucoromycotina.</title>
        <authorList>
            <person name="Muszewska A."/>
            <person name="Okrasinska A."/>
            <person name="Steczkiewicz K."/>
            <person name="Drgas O."/>
            <person name="Orlowska M."/>
            <person name="Perlinska-Lenart U."/>
            <person name="Aleksandrzak-Piekarczyk T."/>
            <person name="Szatraj K."/>
            <person name="Zielenkiewicz U."/>
            <person name="Pilsyk S."/>
            <person name="Malc E."/>
            <person name="Mieczkowski P."/>
            <person name="Kruszewska J.S."/>
            <person name="Biernat P."/>
            <person name="Pawlowska J."/>
        </authorList>
    </citation>
    <scope>NUCLEOTIDE SEQUENCE</scope>
    <source>
        <strain evidence="8">CBS 226.32</strain>
    </source>
</reference>
<evidence type="ECO:0000256" key="6">
    <source>
        <dbReference type="SAM" id="MobiDB-lite"/>
    </source>
</evidence>
<dbReference type="SMART" id="SM00906">
    <property type="entry name" value="Fungal_trans"/>
    <property type="match status" value="1"/>
</dbReference>
<dbReference type="SUPFAM" id="SSF53335">
    <property type="entry name" value="S-adenosyl-L-methionine-dependent methyltransferases"/>
    <property type="match status" value="1"/>
</dbReference>
<proteinExistence type="predicted"/>
<dbReference type="CDD" id="cd12148">
    <property type="entry name" value="fungal_TF_MHR"/>
    <property type="match status" value="1"/>
</dbReference>
<feature type="compositionally biased region" description="Low complexity" evidence="6">
    <location>
        <begin position="848"/>
        <end position="865"/>
    </location>
</feature>
<dbReference type="InterPro" id="IPR001138">
    <property type="entry name" value="Zn2Cys6_DnaBD"/>
</dbReference>
<feature type="region of interest" description="Disordered" evidence="6">
    <location>
        <begin position="762"/>
        <end position="867"/>
    </location>
</feature>
<evidence type="ECO:0000313" key="8">
    <source>
        <dbReference type="EMBL" id="KAG2191969.1"/>
    </source>
</evidence>